<dbReference type="EMBL" id="JABCIY010000151">
    <property type="protein sequence ID" value="KAF7191984.1"/>
    <property type="molecule type" value="Genomic_DNA"/>
</dbReference>
<gene>
    <name evidence="1" type="ORF">HII31_06629</name>
</gene>
<protein>
    <submittedName>
        <fullName evidence="1">Uncharacterized protein</fullName>
    </submittedName>
</protein>
<organism evidence="1 2">
    <name type="scientific">Pseudocercospora fuligena</name>
    <dbReference type="NCBI Taxonomy" id="685502"/>
    <lineage>
        <taxon>Eukaryota</taxon>
        <taxon>Fungi</taxon>
        <taxon>Dikarya</taxon>
        <taxon>Ascomycota</taxon>
        <taxon>Pezizomycotina</taxon>
        <taxon>Dothideomycetes</taxon>
        <taxon>Dothideomycetidae</taxon>
        <taxon>Mycosphaerellales</taxon>
        <taxon>Mycosphaerellaceae</taxon>
        <taxon>Pseudocercospora</taxon>
    </lineage>
</organism>
<proteinExistence type="predicted"/>
<dbReference type="OrthoDB" id="10470349at2759"/>
<sequence length="202" mass="22482">MATKTATTTIAASELSNLVNEIRQQFMVLYQSAQSGPLPKEVLDASKRFDTWTETTQLVPHRSAGRASSAQTVRLPTQAKSFLTRLQFAVEDYGAAQTDEDRQESIRGILKQLQNLEQLQIPAVHADPNISEKDILQAKSVKHQYINNDISNQASVQNGDAIGKDYNGPFSEFTSIYRDNRIRDSAKVLNGDSYNAKSVFDD</sequence>
<reference evidence="1" key="1">
    <citation type="submission" date="2020-04" db="EMBL/GenBank/DDBJ databases">
        <title>Draft genome resource of the tomato pathogen Pseudocercospora fuligena.</title>
        <authorList>
            <person name="Zaccaron A."/>
        </authorList>
    </citation>
    <scope>NUCLEOTIDE SEQUENCE</scope>
    <source>
        <strain evidence="1">PF001</strain>
    </source>
</reference>
<accession>A0A8H6VL29</accession>
<dbReference type="AlphaFoldDB" id="A0A8H6VL29"/>
<name>A0A8H6VL29_9PEZI</name>
<evidence type="ECO:0000313" key="1">
    <source>
        <dbReference type="EMBL" id="KAF7191984.1"/>
    </source>
</evidence>
<comment type="caution">
    <text evidence="1">The sequence shown here is derived from an EMBL/GenBank/DDBJ whole genome shotgun (WGS) entry which is preliminary data.</text>
</comment>
<evidence type="ECO:0000313" key="2">
    <source>
        <dbReference type="Proteomes" id="UP000660729"/>
    </source>
</evidence>
<keyword evidence="2" id="KW-1185">Reference proteome</keyword>
<dbReference type="Proteomes" id="UP000660729">
    <property type="component" value="Unassembled WGS sequence"/>
</dbReference>